<dbReference type="RefSeq" id="WP_354700515.1">
    <property type="nucleotide sequence ID" value="NZ_CP114014.1"/>
</dbReference>
<evidence type="ECO:0000313" key="1">
    <source>
        <dbReference type="EMBL" id="XAY03968.1"/>
    </source>
</evidence>
<evidence type="ECO:0008006" key="2">
    <source>
        <dbReference type="Google" id="ProtNLM"/>
    </source>
</evidence>
<dbReference type="AlphaFoldDB" id="A0AAU7ARH3"/>
<accession>A0AAU7ARH3</accession>
<dbReference type="KEGG" id="parq:DSM112329_00794"/>
<dbReference type="InterPro" id="IPR025855">
    <property type="entry name" value="Replic_Relax"/>
</dbReference>
<sequence length="295" mass="32659">MTAGTPTGTLSDRANLLLSCLHEHHLLTTRQLQQLLLPTGRLRGMQKLLALLVQRGLVASVGHKAGRRNRQRVWYLTPAGVDVVQAVPGTRPSRSKPLTRQLAEGQLQHHTLAVNDVGIAFVQAARQRGDDCGPLGWQHEVVHRAGTRRTDVVISDAVLRYQRHPDQGFSVTYRFIELDRSTTPVERLQAKLENYARAASYTAQGAKREEWRERYLALPEVLLVLTGAPPGRLERRAANLVALCKSTPTLGDDPVIPISICQLSELTEHGPHAAIFTRLGQPETQCDWRGEGGRA</sequence>
<proteinExistence type="predicted"/>
<dbReference type="Pfam" id="PF13814">
    <property type="entry name" value="Replic_Relax"/>
    <property type="match status" value="1"/>
</dbReference>
<reference evidence="1" key="1">
    <citation type="submission" date="2022-12" db="EMBL/GenBank/DDBJ databases">
        <title>Paraconexibacter alkalitolerans sp. nov. and Baekduia alba sp. nov., isolated from soil and emended description of the genera Paraconexibacter (Chun et al., 2020) and Baekduia (An et al., 2020).</title>
        <authorList>
            <person name="Vieira S."/>
            <person name="Huber K.J."/>
            <person name="Geppert A."/>
            <person name="Wolf J."/>
            <person name="Neumann-Schaal M."/>
            <person name="Muesken M."/>
            <person name="Overmann J."/>
        </authorList>
    </citation>
    <scope>NUCLEOTIDE SEQUENCE</scope>
    <source>
        <strain evidence="1">AEG42_29</strain>
    </source>
</reference>
<organism evidence="1">
    <name type="scientific">Paraconexibacter sp. AEG42_29</name>
    <dbReference type="NCBI Taxonomy" id="2997339"/>
    <lineage>
        <taxon>Bacteria</taxon>
        <taxon>Bacillati</taxon>
        <taxon>Actinomycetota</taxon>
        <taxon>Thermoleophilia</taxon>
        <taxon>Solirubrobacterales</taxon>
        <taxon>Paraconexibacteraceae</taxon>
        <taxon>Paraconexibacter</taxon>
    </lineage>
</organism>
<gene>
    <name evidence="1" type="ORF">DSM112329_00794</name>
</gene>
<protein>
    <recommendedName>
        <fullName evidence="2">Replication-relaxation</fullName>
    </recommendedName>
</protein>
<dbReference type="EMBL" id="CP114014">
    <property type="protein sequence ID" value="XAY03968.1"/>
    <property type="molecule type" value="Genomic_DNA"/>
</dbReference>
<name>A0AAU7ARH3_9ACTN</name>